<evidence type="ECO:0000256" key="1">
    <source>
        <dbReference type="SAM" id="MobiDB-lite"/>
    </source>
</evidence>
<protein>
    <submittedName>
        <fullName evidence="2">Uncharacterized protein</fullName>
    </submittedName>
</protein>
<feature type="region of interest" description="Disordered" evidence="1">
    <location>
        <begin position="53"/>
        <end position="120"/>
    </location>
</feature>
<evidence type="ECO:0000313" key="2">
    <source>
        <dbReference type="EMBL" id="KAJ1160283.1"/>
    </source>
</evidence>
<proteinExistence type="predicted"/>
<evidence type="ECO:0000313" key="3">
    <source>
        <dbReference type="Proteomes" id="UP001066276"/>
    </source>
</evidence>
<gene>
    <name evidence="2" type="ORF">NDU88_000785</name>
</gene>
<reference evidence="2" key="1">
    <citation type="journal article" date="2022" name="bioRxiv">
        <title>Sequencing and chromosome-scale assembly of the giantPleurodeles waltlgenome.</title>
        <authorList>
            <person name="Brown T."/>
            <person name="Elewa A."/>
            <person name="Iarovenko S."/>
            <person name="Subramanian E."/>
            <person name="Araus A.J."/>
            <person name="Petzold A."/>
            <person name="Susuki M."/>
            <person name="Suzuki K.-i.T."/>
            <person name="Hayashi T."/>
            <person name="Toyoda A."/>
            <person name="Oliveira C."/>
            <person name="Osipova E."/>
            <person name="Leigh N.D."/>
            <person name="Simon A."/>
            <person name="Yun M.H."/>
        </authorList>
    </citation>
    <scope>NUCLEOTIDE SEQUENCE</scope>
    <source>
        <strain evidence="2">20211129_DDA</strain>
        <tissue evidence="2">Liver</tissue>
    </source>
</reference>
<accession>A0AAV7S872</accession>
<dbReference type="EMBL" id="JANPWB010000008">
    <property type="protein sequence ID" value="KAJ1160283.1"/>
    <property type="molecule type" value="Genomic_DNA"/>
</dbReference>
<feature type="region of interest" description="Disordered" evidence="1">
    <location>
        <begin position="146"/>
        <end position="298"/>
    </location>
</feature>
<dbReference type="Proteomes" id="UP001066276">
    <property type="component" value="Chromosome 4_2"/>
</dbReference>
<feature type="compositionally biased region" description="Pro residues" evidence="1">
    <location>
        <begin position="287"/>
        <end position="298"/>
    </location>
</feature>
<organism evidence="2 3">
    <name type="scientific">Pleurodeles waltl</name>
    <name type="common">Iberian ribbed newt</name>
    <dbReference type="NCBI Taxonomy" id="8319"/>
    <lineage>
        <taxon>Eukaryota</taxon>
        <taxon>Metazoa</taxon>
        <taxon>Chordata</taxon>
        <taxon>Craniata</taxon>
        <taxon>Vertebrata</taxon>
        <taxon>Euteleostomi</taxon>
        <taxon>Amphibia</taxon>
        <taxon>Batrachia</taxon>
        <taxon>Caudata</taxon>
        <taxon>Salamandroidea</taxon>
        <taxon>Salamandridae</taxon>
        <taxon>Pleurodelinae</taxon>
        <taxon>Pleurodeles</taxon>
    </lineage>
</organism>
<comment type="caution">
    <text evidence="2">The sequence shown here is derived from an EMBL/GenBank/DDBJ whole genome shotgun (WGS) entry which is preliminary data.</text>
</comment>
<sequence length="298" mass="32066">MPASVRPAFSHSPYRRAWACFPAKHSSLIEASSYRDTSRKRLHITVGIQFTHRAQTPRYKGPAQPQALSGSPHAGAARFHQAAPSVSSRQPKRIPNRPSKCNKVEAPQWSGSPSREPEGSVLKLGHSLLQPSALLRRRLPGTAALGSVPSLRTHQRSRRPAPGAPLAYPRPGTIFLSRQPLQPRGHKAQKGAPSPARGRGSPNGCPAARAPKPRGPRPDRPPAWPSRTLSLPAVHYCRERPQFLSIPRRKSARGVEGSTRPAHTEPDRSAVLGRPRDAPLVSGAPGEAPPGPPLPSTG</sequence>
<dbReference type="AlphaFoldDB" id="A0AAV7S872"/>
<keyword evidence="3" id="KW-1185">Reference proteome</keyword>
<name>A0AAV7S872_PLEWA</name>